<proteinExistence type="predicted"/>
<organism evidence="1 2">
    <name type="scientific">Phycomyces blakesleeanus (strain ATCC 8743b / DSM 1359 / FGSC 10004 / NBRC 33097 / NRRL 1555)</name>
    <dbReference type="NCBI Taxonomy" id="763407"/>
    <lineage>
        <taxon>Eukaryota</taxon>
        <taxon>Fungi</taxon>
        <taxon>Fungi incertae sedis</taxon>
        <taxon>Mucoromycota</taxon>
        <taxon>Mucoromycotina</taxon>
        <taxon>Mucoromycetes</taxon>
        <taxon>Mucorales</taxon>
        <taxon>Phycomycetaceae</taxon>
        <taxon>Phycomyces</taxon>
    </lineage>
</organism>
<dbReference type="RefSeq" id="XP_018286750.1">
    <property type="nucleotide sequence ID" value="XM_018441115.1"/>
</dbReference>
<evidence type="ECO:0000313" key="1">
    <source>
        <dbReference type="EMBL" id="OAD68710.1"/>
    </source>
</evidence>
<gene>
    <name evidence="1" type="ORF">PHYBLDRAFT_63384</name>
</gene>
<name>A0A163D4P3_PHYB8</name>
<protein>
    <submittedName>
        <fullName evidence="1">Uncharacterized protein</fullName>
    </submittedName>
</protein>
<keyword evidence="2" id="KW-1185">Reference proteome</keyword>
<dbReference type="GeneID" id="29002021"/>
<reference evidence="2" key="1">
    <citation type="submission" date="2015-06" db="EMBL/GenBank/DDBJ databases">
        <title>Expansion of signal transduction pathways in fungi by whole-genome duplication.</title>
        <authorList>
            <consortium name="DOE Joint Genome Institute"/>
            <person name="Corrochano L.M."/>
            <person name="Kuo A."/>
            <person name="Marcet-Houben M."/>
            <person name="Polaino S."/>
            <person name="Salamov A."/>
            <person name="Villalobos J.M."/>
            <person name="Alvarez M.I."/>
            <person name="Avalos J."/>
            <person name="Benito E.P."/>
            <person name="Benoit I."/>
            <person name="Burger G."/>
            <person name="Camino L.P."/>
            <person name="Canovas D."/>
            <person name="Cerda-Olmedo E."/>
            <person name="Cheng J.-F."/>
            <person name="Dominguez A."/>
            <person name="Elias M."/>
            <person name="Eslava A.P."/>
            <person name="Glaser F."/>
            <person name="Grimwood J."/>
            <person name="Gutierrez G."/>
            <person name="Heitman J."/>
            <person name="Henrissat B."/>
            <person name="Iturriaga E.A."/>
            <person name="Lang B.F."/>
            <person name="Lavin J.L."/>
            <person name="Lee S."/>
            <person name="Li W."/>
            <person name="Lindquist E."/>
            <person name="Lopez-Garcia S."/>
            <person name="Luque E.M."/>
            <person name="Marcos A.T."/>
            <person name="Martin J."/>
            <person name="McCluskey K."/>
            <person name="Medina H.R."/>
            <person name="Miralles-Duran A."/>
            <person name="Miyazaki A."/>
            <person name="Munoz-Torres E."/>
            <person name="Oguiza J.A."/>
            <person name="Ohm R."/>
            <person name="Olmedo M."/>
            <person name="Orejas M."/>
            <person name="Ortiz-Castellanos L."/>
            <person name="Pisabarro A.G."/>
            <person name="Rodriguez-Romero J."/>
            <person name="Ruiz-Herrera J."/>
            <person name="Ruiz-Vazquez R."/>
            <person name="Sanz C."/>
            <person name="Schackwitz W."/>
            <person name="Schmutz J."/>
            <person name="Shahriari M."/>
            <person name="Shelest E."/>
            <person name="Silva-Franco F."/>
            <person name="Soanes D."/>
            <person name="Syed K."/>
            <person name="Tagua V.G."/>
            <person name="Talbot N.J."/>
            <person name="Thon M."/>
            <person name="De vries R.P."/>
            <person name="Wiebenga A."/>
            <person name="Yadav J.S."/>
            <person name="Braun E.L."/>
            <person name="Baker S."/>
            <person name="Garre V."/>
            <person name="Horwitz B."/>
            <person name="Torres-Martinez S."/>
            <person name="Idnurm A."/>
            <person name="Herrera-Estrella A."/>
            <person name="Gabaldon T."/>
            <person name="Grigoriev I.V."/>
        </authorList>
    </citation>
    <scope>NUCLEOTIDE SEQUENCE [LARGE SCALE GENOMIC DNA]</scope>
    <source>
        <strain evidence="2">NRRL 1555(-)</strain>
    </source>
</reference>
<dbReference type="VEuPathDB" id="FungiDB:PHYBLDRAFT_63384"/>
<sequence length="107" mass="12106">MAQWTRRLTTNQEIPGSTPGSLIFLVFNYVVLNFGDIVRVDIGNQNRDLQATITSARKEIPDRDLTISSSNLFLLCPNSCQPIRMTITQNSLLRTMTEVISFCLQKN</sequence>
<evidence type="ECO:0000313" key="2">
    <source>
        <dbReference type="Proteomes" id="UP000077315"/>
    </source>
</evidence>
<dbReference type="OrthoDB" id="4368495at2759"/>
<dbReference type="EMBL" id="KV440994">
    <property type="protein sequence ID" value="OAD68710.1"/>
    <property type="molecule type" value="Genomic_DNA"/>
</dbReference>
<dbReference type="InParanoid" id="A0A163D4P3"/>
<accession>A0A163D4P3</accession>
<dbReference type="Proteomes" id="UP000077315">
    <property type="component" value="Unassembled WGS sequence"/>
</dbReference>
<dbReference type="AlphaFoldDB" id="A0A163D4P3"/>